<organism evidence="2 3">
    <name type="scientific">Prorocentrum cordatum</name>
    <dbReference type="NCBI Taxonomy" id="2364126"/>
    <lineage>
        <taxon>Eukaryota</taxon>
        <taxon>Sar</taxon>
        <taxon>Alveolata</taxon>
        <taxon>Dinophyceae</taxon>
        <taxon>Prorocentrales</taxon>
        <taxon>Prorocentraceae</taxon>
        <taxon>Prorocentrum</taxon>
    </lineage>
</organism>
<proteinExistence type="predicted"/>
<protein>
    <submittedName>
        <fullName evidence="2">Uncharacterized protein</fullName>
    </submittedName>
</protein>
<name>A0ABN9RBS8_9DINO</name>
<dbReference type="SUPFAM" id="SSF53756">
    <property type="entry name" value="UDP-Glycosyltransferase/glycogen phosphorylase"/>
    <property type="match status" value="1"/>
</dbReference>
<evidence type="ECO:0000313" key="3">
    <source>
        <dbReference type="Proteomes" id="UP001189429"/>
    </source>
</evidence>
<keyword evidence="1" id="KW-0808">Transferase</keyword>
<dbReference type="InterPro" id="IPR050426">
    <property type="entry name" value="Glycosyltransferase_28"/>
</dbReference>
<dbReference type="PANTHER" id="PTHR48050">
    <property type="entry name" value="STEROL 3-BETA-GLUCOSYLTRANSFERASE"/>
    <property type="match status" value="1"/>
</dbReference>
<accession>A0ABN9RBS8</accession>
<evidence type="ECO:0000256" key="1">
    <source>
        <dbReference type="ARBA" id="ARBA00022679"/>
    </source>
</evidence>
<sequence>MSAMTQPHVVFMNIAATGHMNPTLPLVSRLVSRGCKVTYFVDGSMRAVVEAAGAAWKPFRYANHDFTGILRQPGHFAALTAAERAAVGLTDDAPEHLTRFPFSVMYNSQLVLPQLLDDVRALSPRVSAIVCDPFLPCGRVAAHVHGAAPVSMLTMPGPGVFTLPDEVEDLPWVEGPRQWIRSEYGIDVFEDASLLEFYSPVLNLVTTLEDFYAPPKSEKQVRRFGHAPFRCVGALLDPGVRRIENADIAEGLGAGLGSPSPALLAALSAKEDDYRLVLVSLGTVATGKFWREAFGSVAADNDEWVEGTRSLMDYTGKEFCLFVFRAVFEAVARDPGMFAIVSMGPNMADALEALPEPPSNMVVCKSVPQVDLLPLCDAFVTHGGANSVHEALSFGVPLCVVPIFGDQPTNADTIARIGAGVSFRSPLRTLSADSLRGALGDIGGGIFRSTFKAAAQEASAKLAAADGIENSVDALLEAGSAQGVARQAEAAVSTKEASVAPARRQAKLGGA</sequence>
<dbReference type="Pfam" id="PF00201">
    <property type="entry name" value="UDPGT"/>
    <property type="match status" value="1"/>
</dbReference>
<dbReference type="Proteomes" id="UP001189429">
    <property type="component" value="Unassembled WGS sequence"/>
</dbReference>
<comment type="caution">
    <text evidence="2">The sequence shown here is derived from an EMBL/GenBank/DDBJ whole genome shotgun (WGS) entry which is preliminary data.</text>
</comment>
<dbReference type="EMBL" id="CAUYUJ010005780">
    <property type="protein sequence ID" value="CAK0814930.1"/>
    <property type="molecule type" value="Genomic_DNA"/>
</dbReference>
<dbReference type="Gene3D" id="3.40.50.2000">
    <property type="entry name" value="Glycogen Phosphorylase B"/>
    <property type="match status" value="2"/>
</dbReference>
<dbReference type="InterPro" id="IPR002213">
    <property type="entry name" value="UDP_glucos_trans"/>
</dbReference>
<reference evidence="2" key="1">
    <citation type="submission" date="2023-10" db="EMBL/GenBank/DDBJ databases">
        <authorList>
            <person name="Chen Y."/>
            <person name="Shah S."/>
            <person name="Dougan E. K."/>
            <person name="Thang M."/>
            <person name="Chan C."/>
        </authorList>
    </citation>
    <scope>NUCLEOTIDE SEQUENCE [LARGE SCALE GENOMIC DNA]</scope>
</reference>
<gene>
    <name evidence="2" type="ORF">PCOR1329_LOCUS18409</name>
</gene>
<evidence type="ECO:0000313" key="2">
    <source>
        <dbReference type="EMBL" id="CAK0814930.1"/>
    </source>
</evidence>
<dbReference type="CDD" id="cd03784">
    <property type="entry name" value="GT1_Gtf-like"/>
    <property type="match status" value="1"/>
</dbReference>
<keyword evidence="3" id="KW-1185">Reference proteome</keyword>
<dbReference type="PANTHER" id="PTHR48050:SF13">
    <property type="entry name" value="STEROL 3-BETA-GLUCOSYLTRANSFERASE UGT80A2"/>
    <property type="match status" value="1"/>
</dbReference>